<feature type="transmembrane region" description="Helical" evidence="1">
    <location>
        <begin position="483"/>
        <end position="505"/>
    </location>
</feature>
<keyword evidence="1" id="KW-0812">Transmembrane</keyword>
<feature type="transmembrane region" description="Helical" evidence="1">
    <location>
        <begin position="360"/>
        <end position="380"/>
    </location>
</feature>
<organism evidence="2 3">
    <name type="scientific">Motilibacter peucedani</name>
    <dbReference type="NCBI Taxonomy" id="598650"/>
    <lineage>
        <taxon>Bacteria</taxon>
        <taxon>Bacillati</taxon>
        <taxon>Actinomycetota</taxon>
        <taxon>Actinomycetes</taxon>
        <taxon>Motilibacterales</taxon>
        <taxon>Motilibacteraceae</taxon>
        <taxon>Motilibacter</taxon>
    </lineage>
</organism>
<feature type="transmembrane region" description="Helical" evidence="1">
    <location>
        <begin position="168"/>
        <end position="188"/>
    </location>
</feature>
<feature type="transmembrane region" description="Helical" evidence="1">
    <location>
        <begin position="72"/>
        <end position="92"/>
    </location>
</feature>
<dbReference type="RefSeq" id="WP_121194517.1">
    <property type="nucleotide sequence ID" value="NZ_RBWV01000014.1"/>
</dbReference>
<feature type="transmembrane region" description="Helical" evidence="1">
    <location>
        <begin position="226"/>
        <end position="243"/>
    </location>
</feature>
<dbReference type="Proteomes" id="UP000281955">
    <property type="component" value="Unassembled WGS sequence"/>
</dbReference>
<feature type="transmembrane region" description="Helical" evidence="1">
    <location>
        <begin position="42"/>
        <end position="60"/>
    </location>
</feature>
<name>A0A420XM17_9ACTN</name>
<sequence length="660" mass="67373">MSAGAERAGRLLAVASTAPAAALMAFVGSCWPLLALDVFRPWSAALVGGPCAVVAAVVVGRASSRRAVPAHVLAVTLVLVVSAAFGVLAAVWSSDNVVLRRDPGSYALTSRWIADHGSRSVPVDWDRFGGRDPALSAPSPAYYGGGDELVPQFLSGAPMTFAVGDWVAGMRGLLVVPAVLGALGILAMGGLAVRLLGGAPAVLAAGALAAAYPVLHAARSTYSEPLAMLALLGGLALLVDAVGGARSAASARTAAVAGLVLGLATVVRLEALREVALVVPVAAVLAAQRRREGAALGLGLLVGTAVGVADGTLLAAPYLEEVRDSLVPLAALTALLAVLGVVGARYAVRRGGLALTPPAAAVVRWGSTALVLLVALGLAVRPAVSRGAQDPDGPGGRTVRAMQAAEHLALDGSRTYAEQTPHWVAWWMGWPALALAVLGIAWVVWRQRLRETAVVTVLGASAVLVLLRPGITPDHPWADRRLVPAVLPVVALGAAAGTQALARLAGRLGGRVARAGVALVVAAAVLVPGVEATRPLWRADTEQGELGAVEQVCAQLRPTDVALLLDLRARREWSQPLRGICGVPAVGVLDRSALPRLVARARAAGSTPVLVAAGYPGRISAAGLTPVHAVHLLTSEDARLLATRPKALVRLPIDLWLARA</sequence>
<feature type="transmembrane region" description="Helical" evidence="1">
    <location>
        <begin position="325"/>
        <end position="348"/>
    </location>
</feature>
<evidence type="ECO:0000313" key="2">
    <source>
        <dbReference type="EMBL" id="RKS71456.1"/>
    </source>
</evidence>
<gene>
    <name evidence="2" type="ORF">CLV35_3254</name>
</gene>
<feature type="transmembrane region" description="Helical" evidence="1">
    <location>
        <begin position="295"/>
        <end position="319"/>
    </location>
</feature>
<dbReference type="PROSITE" id="PS51257">
    <property type="entry name" value="PROKAR_LIPOPROTEIN"/>
    <property type="match status" value="1"/>
</dbReference>
<feature type="transmembrane region" description="Helical" evidence="1">
    <location>
        <begin position="424"/>
        <end position="445"/>
    </location>
</feature>
<keyword evidence="1" id="KW-0472">Membrane</keyword>
<proteinExistence type="predicted"/>
<protein>
    <recommendedName>
        <fullName evidence="4">Dolichyl-phosphate-mannose-protein mannosyltransferase</fullName>
    </recommendedName>
</protein>
<dbReference type="OrthoDB" id="5196235at2"/>
<feature type="transmembrane region" description="Helical" evidence="1">
    <location>
        <begin position="452"/>
        <end position="471"/>
    </location>
</feature>
<keyword evidence="1" id="KW-1133">Transmembrane helix</keyword>
<accession>A0A420XM17</accession>
<feature type="transmembrane region" description="Helical" evidence="1">
    <location>
        <begin position="195"/>
        <end position="214"/>
    </location>
</feature>
<evidence type="ECO:0000256" key="1">
    <source>
        <dbReference type="SAM" id="Phobius"/>
    </source>
</evidence>
<evidence type="ECO:0008006" key="4">
    <source>
        <dbReference type="Google" id="ProtNLM"/>
    </source>
</evidence>
<dbReference type="InParanoid" id="A0A420XM17"/>
<evidence type="ECO:0000313" key="3">
    <source>
        <dbReference type="Proteomes" id="UP000281955"/>
    </source>
</evidence>
<dbReference type="AlphaFoldDB" id="A0A420XM17"/>
<feature type="transmembrane region" description="Helical" evidence="1">
    <location>
        <begin position="12"/>
        <end position="36"/>
    </location>
</feature>
<dbReference type="EMBL" id="RBWV01000014">
    <property type="protein sequence ID" value="RKS71456.1"/>
    <property type="molecule type" value="Genomic_DNA"/>
</dbReference>
<comment type="caution">
    <text evidence="2">The sequence shown here is derived from an EMBL/GenBank/DDBJ whole genome shotgun (WGS) entry which is preliminary data.</text>
</comment>
<keyword evidence="3" id="KW-1185">Reference proteome</keyword>
<reference evidence="2 3" key="1">
    <citation type="submission" date="2018-10" db="EMBL/GenBank/DDBJ databases">
        <title>Genomic Encyclopedia of Archaeal and Bacterial Type Strains, Phase II (KMG-II): from individual species to whole genera.</title>
        <authorList>
            <person name="Goeker M."/>
        </authorList>
    </citation>
    <scope>NUCLEOTIDE SEQUENCE [LARGE SCALE GENOMIC DNA]</scope>
    <source>
        <strain evidence="2 3">RP-AC37</strain>
    </source>
</reference>